<evidence type="ECO:0000256" key="1">
    <source>
        <dbReference type="SAM" id="MobiDB-lite"/>
    </source>
</evidence>
<dbReference type="EMBL" id="OZ034819">
    <property type="protein sequence ID" value="CAL1395329.1"/>
    <property type="molecule type" value="Genomic_DNA"/>
</dbReference>
<evidence type="ECO:0000313" key="2">
    <source>
        <dbReference type="EMBL" id="CAL1395329.1"/>
    </source>
</evidence>
<reference evidence="2 3" key="1">
    <citation type="submission" date="2024-04" db="EMBL/GenBank/DDBJ databases">
        <authorList>
            <person name="Fracassetti M."/>
        </authorList>
    </citation>
    <scope>NUCLEOTIDE SEQUENCE [LARGE SCALE GENOMIC DNA]</scope>
</reference>
<name>A0AAV2FAN1_9ROSI</name>
<feature type="region of interest" description="Disordered" evidence="1">
    <location>
        <begin position="99"/>
        <end position="180"/>
    </location>
</feature>
<sequence length="212" mass="23723">MDIGPKKEWGGKKVKPNIYMAYSRSDAMDASPDDKKGRLAEVQMNPDAPRQVPMIRRKLILDDSEDEIHPLLAKEMLDHRNKSAAKSNRRRLVKMAQKDGVAGKDDNSNMGMKARSSSASISHHEHNMLTAVGSRGGSGRQRNRPHLRDPVHAKDGHGVDDTHVAADPPPMSADDNLQSPYAENVEDLVDTYTEEDAYRFELKTRTPRKTVM</sequence>
<dbReference type="AlphaFoldDB" id="A0AAV2FAN1"/>
<gene>
    <name evidence="2" type="ORF">LTRI10_LOCUS35770</name>
</gene>
<proteinExistence type="predicted"/>
<accession>A0AAV2FAN1</accession>
<feature type="compositionally biased region" description="Basic and acidic residues" evidence="1">
    <location>
        <begin position="146"/>
        <end position="164"/>
    </location>
</feature>
<protein>
    <submittedName>
        <fullName evidence="2">Uncharacterized protein</fullName>
    </submittedName>
</protein>
<keyword evidence="3" id="KW-1185">Reference proteome</keyword>
<evidence type="ECO:0000313" key="3">
    <source>
        <dbReference type="Proteomes" id="UP001497516"/>
    </source>
</evidence>
<organism evidence="2 3">
    <name type="scientific">Linum trigynum</name>
    <dbReference type="NCBI Taxonomy" id="586398"/>
    <lineage>
        <taxon>Eukaryota</taxon>
        <taxon>Viridiplantae</taxon>
        <taxon>Streptophyta</taxon>
        <taxon>Embryophyta</taxon>
        <taxon>Tracheophyta</taxon>
        <taxon>Spermatophyta</taxon>
        <taxon>Magnoliopsida</taxon>
        <taxon>eudicotyledons</taxon>
        <taxon>Gunneridae</taxon>
        <taxon>Pentapetalae</taxon>
        <taxon>rosids</taxon>
        <taxon>fabids</taxon>
        <taxon>Malpighiales</taxon>
        <taxon>Linaceae</taxon>
        <taxon>Linum</taxon>
    </lineage>
</organism>
<dbReference type="Proteomes" id="UP001497516">
    <property type="component" value="Chromosome 6"/>
</dbReference>